<dbReference type="InterPro" id="IPR011004">
    <property type="entry name" value="Trimer_LpxA-like_sf"/>
</dbReference>
<sequence length="247" mass="27413">MNKILTLLLGLVPLGILRKILLNLIGHKISYSSKLGINILLAEEIILKPKSRIGFFNFIKNKKIVLEENAFIKNLNYFKGPFDIFLGIKSGISNNNKFRRGDNRVSVGDASLYLGKNTFIVSNHFIDLTKGVYFGNNSILAGINSQLWTHGYYHADTGISRARIDGDIKIGDNVYIGSGCIFNPGVTIGNAIHLGAGSVVSKDLTEPGMHVNQPLRYIDNNLDTVKSKLNRIEGHDLVEEVYEKPQK</sequence>
<dbReference type="RefSeq" id="WP_208152001.1">
    <property type="nucleotide sequence ID" value="NZ_JAGEVF010000001.1"/>
</dbReference>
<evidence type="ECO:0000256" key="1">
    <source>
        <dbReference type="ARBA" id="ARBA00007274"/>
    </source>
</evidence>
<keyword evidence="4" id="KW-1185">Reference proteome</keyword>
<evidence type="ECO:0000256" key="2">
    <source>
        <dbReference type="ARBA" id="ARBA00022679"/>
    </source>
</evidence>
<reference evidence="3 4" key="1">
    <citation type="submission" date="2021-03" db="EMBL/GenBank/DDBJ databases">
        <title>Winogradskyella sp. nov., isolated from costal sediment.</title>
        <authorList>
            <person name="Gao C."/>
        </authorList>
    </citation>
    <scope>NUCLEOTIDE SEQUENCE [LARGE SCALE GENOMIC DNA]</scope>
    <source>
        <strain evidence="3 4">DF17</strain>
    </source>
</reference>
<keyword evidence="2" id="KW-0808">Transferase</keyword>
<dbReference type="InterPro" id="IPR051159">
    <property type="entry name" value="Hexapeptide_acetyltransf"/>
</dbReference>
<dbReference type="Proteomes" id="UP000676776">
    <property type="component" value="Unassembled WGS sequence"/>
</dbReference>
<name>A0ABS3SZZ1_9FLAO</name>
<dbReference type="PANTHER" id="PTHR23416">
    <property type="entry name" value="SIALIC ACID SYNTHASE-RELATED"/>
    <property type="match status" value="1"/>
</dbReference>
<organism evidence="3 4">
    <name type="scientific">Winogradskyella pelagia</name>
    <dbReference type="NCBI Taxonomy" id="2819984"/>
    <lineage>
        <taxon>Bacteria</taxon>
        <taxon>Pseudomonadati</taxon>
        <taxon>Bacteroidota</taxon>
        <taxon>Flavobacteriia</taxon>
        <taxon>Flavobacteriales</taxon>
        <taxon>Flavobacteriaceae</taxon>
        <taxon>Winogradskyella</taxon>
    </lineage>
</organism>
<proteinExistence type="inferred from homology"/>
<dbReference type="InterPro" id="IPR001451">
    <property type="entry name" value="Hexapep"/>
</dbReference>
<protein>
    <recommendedName>
        <fullName evidence="5">Acyltransferase</fullName>
    </recommendedName>
</protein>
<evidence type="ECO:0000313" key="4">
    <source>
        <dbReference type="Proteomes" id="UP000676776"/>
    </source>
</evidence>
<comment type="caution">
    <text evidence="3">The sequence shown here is derived from an EMBL/GenBank/DDBJ whole genome shotgun (WGS) entry which is preliminary data.</text>
</comment>
<dbReference type="Pfam" id="PF00132">
    <property type="entry name" value="Hexapep"/>
    <property type="match status" value="1"/>
</dbReference>
<dbReference type="PANTHER" id="PTHR23416:SF23">
    <property type="entry name" value="ACETYLTRANSFERASE C18B11.09C-RELATED"/>
    <property type="match status" value="1"/>
</dbReference>
<dbReference type="SUPFAM" id="SSF51161">
    <property type="entry name" value="Trimeric LpxA-like enzymes"/>
    <property type="match status" value="1"/>
</dbReference>
<dbReference type="EMBL" id="JAGEVF010000001">
    <property type="protein sequence ID" value="MBO3115226.1"/>
    <property type="molecule type" value="Genomic_DNA"/>
</dbReference>
<comment type="similarity">
    <text evidence="1">Belongs to the transferase hexapeptide repeat family.</text>
</comment>
<evidence type="ECO:0008006" key="5">
    <source>
        <dbReference type="Google" id="ProtNLM"/>
    </source>
</evidence>
<gene>
    <name evidence="3" type="ORF">J4050_00610</name>
</gene>
<evidence type="ECO:0000313" key="3">
    <source>
        <dbReference type="EMBL" id="MBO3115226.1"/>
    </source>
</evidence>
<dbReference type="Gene3D" id="2.160.10.10">
    <property type="entry name" value="Hexapeptide repeat proteins"/>
    <property type="match status" value="1"/>
</dbReference>
<accession>A0ABS3SZZ1</accession>